<organism evidence="4 5">
    <name type="scientific">Paraburkholderia dipogonis</name>
    <dbReference type="NCBI Taxonomy" id="1211383"/>
    <lineage>
        <taxon>Bacteria</taxon>
        <taxon>Pseudomonadati</taxon>
        <taxon>Pseudomonadota</taxon>
        <taxon>Betaproteobacteria</taxon>
        <taxon>Burkholderiales</taxon>
        <taxon>Burkholderiaceae</taxon>
        <taxon>Paraburkholderia</taxon>
    </lineage>
</organism>
<dbReference type="RefSeq" id="WP_408177942.1">
    <property type="nucleotide sequence ID" value="NZ_JAQQEZ010000010.1"/>
</dbReference>
<keyword evidence="2" id="KW-0812">Transmembrane</keyword>
<dbReference type="EMBL" id="JAQQEZ010000010">
    <property type="protein sequence ID" value="MFM0002641.1"/>
    <property type="molecule type" value="Genomic_DNA"/>
</dbReference>
<dbReference type="Proteomes" id="UP001629230">
    <property type="component" value="Unassembled WGS sequence"/>
</dbReference>
<evidence type="ECO:0000259" key="3">
    <source>
        <dbReference type="Pfam" id="PF24801"/>
    </source>
</evidence>
<keyword evidence="5" id="KW-1185">Reference proteome</keyword>
<feature type="domain" description="Tip attachment protein J HDII-ins2" evidence="3">
    <location>
        <begin position="285"/>
        <end position="395"/>
    </location>
</feature>
<dbReference type="InterPro" id="IPR055385">
    <property type="entry name" value="GpJ_HDII-ins2"/>
</dbReference>
<accession>A0ABW9AS72</accession>
<dbReference type="NCBIfam" id="NF040662">
    <property type="entry name" value="attach_TipJ_rel"/>
    <property type="match status" value="1"/>
</dbReference>
<gene>
    <name evidence="4" type="ORF">PQR57_16590</name>
</gene>
<evidence type="ECO:0000256" key="1">
    <source>
        <dbReference type="SAM" id="MobiDB-lite"/>
    </source>
</evidence>
<proteinExistence type="predicted"/>
<keyword evidence="2" id="KW-1133">Transmembrane helix</keyword>
<reference evidence="4 5" key="1">
    <citation type="journal article" date="2024" name="Chem. Sci.">
        <title>Discovery of megapolipeptins by genome mining of a Burkholderiales bacteria collection.</title>
        <authorList>
            <person name="Paulo B.S."/>
            <person name="Recchia M.J.J."/>
            <person name="Lee S."/>
            <person name="Fergusson C.H."/>
            <person name="Romanowski S.B."/>
            <person name="Hernandez A."/>
            <person name="Krull N."/>
            <person name="Liu D.Y."/>
            <person name="Cavanagh H."/>
            <person name="Bos A."/>
            <person name="Gray C.A."/>
            <person name="Murphy B.T."/>
            <person name="Linington R.G."/>
            <person name="Eustaquio A.S."/>
        </authorList>
    </citation>
    <scope>NUCLEOTIDE SEQUENCE [LARGE SCALE GENOMIC DNA]</scope>
    <source>
        <strain evidence="4 5">RL17-350-BIC-A</strain>
    </source>
</reference>
<evidence type="ECO:0000313" key="5">
    <source>
        <dbReference type="Proteomes" id="UP001629230"/>
    </source>
</evidence>
<keyword evidence="2" id="KW-0472">Membrane</keyword>
<evidence type="ECO:0000313" key="4">
    <source>
        <dbReference type="EMBL" id="MFM0002641.1"/>
    </source>
</evidence>
<dbReference type="Pfam" id="PF24801">
    <property type="entry name" value="FNIII-A_GpJ"/>
    <property type="match status" value="1"/>
</dbReference>
<sequence length="1065" mass="112991">MLAGTASYKATIVRAVNPYCHAQGRQVYELGSPMSPAEWAERVGVDTQHTIICVDSDYWLRSDWERPIPHGAIVQFIPVPKGGGGSNPLQAILLVAVAVASVYTGGAAAAAYTGASSAAAAAAAGMATSYAVVSTGVSMAVMAAGSMLINAIVPAKTASVAQGVTNSPTYSLSASGNTARLLEAIPVLYGRMNVTPDLAATPYTEYLGNDLYVYQLFCISKGEIEIEQVLIGTTDIGNFSEIDYQVIGPNQAVTLFPDNVVTSDAVSGIELQAPNDSGDWVGPFVANPAASAANFIGLDITLPSGLFYAADDGSLQNLSLTFEAQARLIDDAGAAAGDWIELDMRELSMATSQPQMISYRYSVTPGRYEVRMRRTTNLNTDTRAQNRIQWAALRAYLPSERYYGNVTLLAMRARATNSLNSSTAHDVHVIATRKLPIWTGSGWSDPQPTKSIAWAIADAVRNADYSLGLPDKRLDIDALERLDAVWASRGDEFNGVFDTKGSFWDALTTICRAGRAIPMYFGGVISIVRDELKTVRTAMYTPQNIVAGSFEADYGFFSVDSPDYVTVEYMDETTWSWQDVACVPTGSPALVEKRIQMVGPTKRAQAWREGIYMAYANRDQRKTIMITTELEGLIPLYGDLVGISHDLPKWGISGVVEGFDGLRVNVSEQLEWAAGAQHYVYFAQRNGAPTAALRVAQPSGDADGMSMMLVDPLPELFDFSDGHSEEPTRFSFGPALDRIAQDVRLIKATPRDGQVELTFVNNAQSPHTAEAGMSPPAPVSPSLLPGVIHAPIIAQVSANSKITPGYVSITASPAAGALLYEYQGSLDAGVTWAQLGTSTGNVLTVPVALGTWEFRVRAYGASGLPGPFATWTGTVDEFRYPPAPPVLTLREPFAGNQLSIEIQRLPDVDYFDVSVVVGGVVKYGAEITAQNFTWTLDQAKFYGAVAGTFDVKVAAGNIAGLGNPGTITVTNQPPPAPSVAVTGGDTTVTLLMSVAGYPDVAGYRVADSDGVVVCDSTTGTCTIDQDGETYIVYAYNAWGSVSTGTPVVASPPGGDSGPGDGGGPA</sequence>
<evidence type="ECO:0000256" key="2">
    <source>
        <dbReference type="SAM" id="Phobius"/>
    </source>
</evidence>
<feature type="compositionally biased region" description="Gly residues" evidence="1">
    <location>
        <begin position="1054"/>
        <end position="1065"/>
    </location>
</feature>
<feature type="transmembrane region" description="Helical" evidence="2">
    <location>
        <begin position="91"/>
        <end position="115"/>
    </location>
</feature>
<feature type="region of interest" description="Disordered" evidence="1">
    <location>
        <begin position="1046"/>
        <end position="1065"/>
    </location>
</feature>
<feature type="transmembrane region" description="Helical" evidence="2">
    <location>
        <begin position="127"/>
        <end position="149"/>
    </location>
</feature>
<name>A0ABW9AS72_9BURK</name>
<comment type="caution">
    <text evidence="4">The sequence shown here is derived from an EMBL/GenBank/DDBJ whole genome shotgun (WGS) entry which is preliminary data.</text>
</comment>
<protein>
    <submittedName>
        <fullName evidence="4">Host specificity factor TipJ family phage tail protein</fullName>
    </submittedName>
</protein>